<dbReference type="Pfam" id="PF02310">
    <property type="entry name" value="B12-binding"/>
    <property type="match status" value="1"/>
</dbReference>
<dbReference type="SUPFAM" id="SSF52242">
    <property type="entry name" value="Cobalamin (vitamin B12)-binding domain"/>
    <property type="match status" value="1"/>
</dbReference>
<accession>A0ABW1V9A6</accession>
<evidence type="ECO:0000256" key="1">
    <source>
        <dbReference type="ARBA" id="ARBA00022723"/>
    </source>
</evidence>
<feature type="domain" description="B12-binding" evidence="3">
    <location>
        <begin position="99"/>
        <end position="226"/>
    </location>
</feature>
<keyword evidence="1" id="KW-0479">Metal-binding</keyword>
<keyword evidence="5" id="KW-1185">Reference proteome</keyword>
<dbReference type="CDD" id="cd02065">
    <property type="entry name" value="B12-binding_like"/>
    <property type="match status" value="1"/>
</dbReference>
<dbReference type="RefSeq" id="WP_379236228.1">
    <property type="nucleotide sequence ID" value="NZ_JBHSTE010000005.1"/>
</dbReference>
<dbReference type="InterPro" id="IPR036724">
    <property type="entry name" value="Cobalamin-bd_sf"/>
</dbReference>
<dbReference type="PANTHER" id="PTHR45833">
    <property type="entry name" value="METHIONINE SYNTHASE"/>
    <property type="match status" value="1"/>
</dbReference>
<evidence type="ECO:0000256" key="2">
    <source>
        <dbReference type="ARBA" id="ARBA00023285"/>
    </source>
</evidence>
<organism evidence="4 5">
    <name type="scientific">Paenibacillus septentrionalis</name>
    <dbReference type="NCBI Taxonomy" id="429342"/>
    <lineage>
        <taxon>Bacteria</taxon>
        <taxon>Bacillati</taxon>
        <taxon>Bacillota</taxon>
        <taxon>Bacilli</taxon>
        <taxon>Bacillales</taxon>
        <taxon>Paenibacillaceae</taxon>
        <taxon>Paenibacillus</taxon>
    </lineage>
</organism>
<protein>
    <submittedName>
        <fullName evidence="4">B12-binding domain-containing protein</fullName>
    </submittedName>
</protein>
<evidence type="ECO:0000313" key="4">
    <source>
        <dbReference type="EMBL" id="MFC6334074.1"/>
    </source>
</evidence>
<reference evidence="5" key="1">
    <citation type="journal article" date="2019" name="Int. J. Syst. Evol. Microbiol.">
        <title>The Global Catalogue of Microorganisms (GCM) 10K type strain sequencing project: providing services to taxonomists for standard genome sequencing and annotation.</title>
        <authorList>
            <consortium name="The Broad Institute Genomics Platform"/>
            <consortium name="The Broad Institute Genome Sequencing Center for Infectious Disease"/>
            <person name="Wu L."/>
            <person name="Ma J."/>
        </authorList>
    </citation>
    <scope>NUCLEOTIDE SEQUENCE [LARGE SCALE GENOMIC DNA]</scope>
    <source>
        <strain evidence="5">PCU 280</strain>
    </source>
</reference>
<dbReference type="InterPro" id="IPR036594">
    <property type="entry name" value="Meth_synthase_dom"/>
</dbReference>
<dbReference type="InterPro" id="IPR006158">
    <property type="entry name" value="Cobalamin-bd"/>
</dbReference>
<keyword evidence="2" id="KW-0170">Cobalt</keyword>
<comment type="caution">
    <text evidence="4">The sequence shown here is derived from an EMBL/GenBank/DDBJ whole genome shotgun (WGS) entry which is preliminary data.</text>
</comment>
<dbReference type="Gene3D" id="3.40.50.280">
    <property type="entry name" value="Cobalamin-binding domain"/>
    <property type="match status" value="1"/>
</dbReference>
<sequence>MNNKGDILKSWVEQFTEAFLEGNILNAKELLDVYLNDNETTTMDVHQLLTAVMTYIGDLWEQNIITVAQEHIATNVCKYVLHYYHLEVSMPGSLIDSPNKKGMFYCIEDEQHDIGIDMISNIFKEAGWTTKLLGANMPIDAACQLALDWKPDIIGISISIPYHLPKLIKHIQVLNELPHQPLVIVGGRLVYIYDLSLYCPASTIIVKDLSELDKLTGIEFIGEVHI</sequence>
<dbReference type="EMBL" id="JBHSTE010000005">
    <property type="protein sequence ID" value="MFC6334074.1"/>
    <property type="molecule type" value="Genomic_DNA"/>
</dbReference>
<dbReference type="InterPro" id="IPR050554">
    <property type="entry name" value="Met_Synthase/Corrinoid"/>
</dbReference>
<dbReference type="Pfam" id="PF02607">
    <property type="entry name" value="B12-binding_2"/>
    <property type="match status" value="1"/>
</dbReference>
<dbReference type="Gene3D" id="1.10.1240.10">
    <property type="entry name" value="Methionine synthase domain"/>
    <property type="match status" value="1"/>
</dbReference>
<evidence type="ECO:0000313" key="5">
    <source>
        <dbReference type="Proteomes" id="UP001596233"/>
    </source>
</evidence>
<gene>
    <name evidence="4" type="ORF">ACFP56_15710</name>
</gene>
<proteinExistence type="predicted"/>
<dbReference type="PANTHER" id="PTHR45833:SF1">
    <property type="entry name" value="METHIONINE SYNTHASE"/>
    <property type="match status" value="1"/>
</dbReference>
<name>A0ABW1V9A6_9BACL</name>
<dbReference type="InterPro" id="IPR003759">
    <property type="entry name" value="Cbl-bd_cap"/>
</dbReference>
<dbReference type="PROSITE" id="PS51332">
    <property type="entry name" value="B12_BINDING"/>
    <property type="match status" value="1"/>
</dbReference>
<evidence type="ECO:0000259" key="3">
    <source>
        <dbReference type="PROSITE" id="PS51332"/>
    </source>
</evidence>
<dbReference type="Proteomes" id="UP001596233">
    <property type="component" value="Unassembled WGS sequence"/>
</dbReference>